<dbReference type="SUPFAM" id="SSF48452">
    <property type="entry name" value="TPR-like"/>
    <property type="match status" value="1"/>
</dbReference>
<evidence type="ECO:0000256" key="6">
    <source>
        <dbReference type="PROSITE-ProRule" id="PRU10141"/>
    </source>
</evidence>
<dbReference type="InterPro" id="IPR017441">
    <property type="entry name" value="Protein_kinase_ATP_BS"/>
</dbReference>
<dbReference type="PROSITE" id="PS50011">
    <property type="entry name" value="PROTEIN_KINASE_DOM"/>
    <property type="match status" value="1"/>
</dbReference>
<dbReference type="PANTHER" id="PTHR43289:SF6">
    <property type="entry name" value="SERINE_THREONINE-PROTEIN KINASE NEKL-3"/>
    <property type="match status" value="1"/>
</dbReference>
<dbReference type="RefSeq" id="WP_240486757.1">
    <property type="nucleotide sequence ID" value="NZ_JMCB01000006.1"/>
</dbReference>
<evidence type="ECO:0000313" key="12">
    <source>
        <dbReference type="Proteomes" id="UP000028725"/>
    </source>
</evidence>
<dbReference type="Pfam" id="PF00069">
    <property type="entry name" value="Pkinase"/>
    <property type="match status" value="1"/>
</dbReference>
<dbReference type="InterPro" id="IPR019734">
    <property type="entry name" value="TPR_rpt"/>
</dbReference>
<evidence type="ECO:0000256" key="2">
    <source>
        <dbReference type="ARBA" id="ARBA00022741"/>
    </source>
</evidence>
<dbReference type="SMART" id="SM00220">
    <property type="entry name" value="S_TKc"/>
    <property type="match status" value="1"/>
</dbReference>
<sequence>MHDDLEAELRMALAEGLITREEVEPLREESLRSGKGPLALLQARGLLSDESLAELRKADVDETFVPRAAGTGGAETLGPALTLADRDKADPQFPVPGWERYEGVRFLGQGGMGRVFLAYDRSLRRNVALKFVRGDDEVLVRRLMSEARAQARVEHERVCQVHEVGEVQGKPYIAMQFVDGLPLDRLASELKLTVEQQVLVLREASEGVHAAHRAGLIHRDLKPSNILVERTDDGRLKPFVMDFGLAHDWSEKESISSGSAVGTPHYMAPEQARGQVEGLDRRADVYSLGATLYFLLTGHQAIPGANGLEVLNNIATVEPTPPRTLNPNVPTDLEAIVLKCLEKDRSARYDSARALIEDLDRFLAGEPVQARSTGLWYRLRKKALKHRLVVSVAAAALLAVTLALGSALYTHSQATRREQLARSFTEKVEHIEALARYSGLSPLHDTREDRQKIRDRMAELEGQIREAGALAVGPGHYALARGALALGDEDAARTHLELAWQSGFKDPRVAYALAIVLGRRYQDELLEAERLRSIEERRRDIQARYRDPALDWLRRSQGADVPSSEYVAALIAFYEDDFDAALARLDAMGNRLPWFYEAPQLRGDILQARAMRRWNLKQGDLEGARADFEAGRRAYAAAAAIGESVPAVHQALAKLEANAMIVEVYSEGDVLPAFTRGMAAVTRALQAAPEEPMPLMLKARFHRRLAESQNNSFEDAEANLTAAMEAARMALQRGHPAREVQLELARTFQQLARFRRNRGQDPFESLRQAEQALQAIPPADRDYEFHTILGSIFSLWSACEDDVGIRADAHRNQAIEALQQATRLDPRLADAWTNLGRAYLNRALQPADSPEGTQGTPSRPEEDLKQSWEASRRAIELNPKNWVTYFNAGDALEQLADRHQCLDDSQTLLAQALEIYQRGLTVNGRSQHLQSGVGTVLLNQAEQRLKHGGDPLPLLDEAQAAFERALELARKQAHSYNNLGQVHALRALYRGARGEDPAPNVREAVASFEKALQQSPGDFLPRTNLGRALRTLAEYELARGRDPSATLQRSERELREALRHNPRASEAWGYLGETHALQLQWKARKAQSRVEDFAEAAKDFEQALQLDPSQHDTRLASASLHLAWALAEKKAGRVPAPQLERGLALVEEVLKSCPKHPEALRLRAEHASNQ</sequence>
<feature type="coiled-coil region" evidence="7">
    <location>
        <begin position="443"/>
        <end position="470"/>
    </location>
</feature>
<dbReference type="InterPro" id="IPR008271">
    <property type="entry name" value="Ser/Thr_kinase_AS"/>
</dbReference>
<accession>A0A085WLP7</accession>
<dbReference type="GO" id="GO:0004674">
    <property type="term" value="F:protein serine/threonine kinase activity"/>
    <property type="evidence" value="ECO:0007669"/>
    <property type="project" value="TreeGrafter"/>
</dbReference>
<evidence type="ECO:0000256" key="1">
    <source>
        <dbReference type="ARBA" id="ARBA00022679"/>
    </source>
</evidence>
<evidence type="ECO:0000256" key="3">
    <source>
        <dbReference type="ARBA" id="ARBA00022777"/>
    </source>
</evidence>
<dbReference type="PANTHER" id="PTHR43289">
    <property type="entry name" value="MITOGEN-ACTIVATED PROTEIN KINASE KINASE KINASE 20-RELATED"/>
    <property type="match status" value="1"/>
</dbReference>
<feature type="domain" description="Protein kinase" evidence="10">
    <location>
        <begin position="101"/>
        <end position="363"/>
    </location>
</feature>
<feature type="transmembrane region" description="Helical" evidence="9">
    <location>
        <begin position="388"/>
        <end position="409"/>
    </location>
</feature>
<dbReference type="Pfam" id="PF13414">
    <property type="entry name" value="TPR_11"/>
    <property type="match status" value="1"/>
</dbReference>
<evidence type="ECO:0000259" key="10">
    <source>
        <dbReference type="PROSITE" id="PS50011"/>
    </source>
</evidence>
<dbReference type="SUPFAM" id="SSF56112">
    <property type="entry name" value="Protein kinase-like (PK-like)"/>
    <property type="match status" value="1"/>
</dbReference>
<dbReference type="GO" id="GO:0005524">
    <property type="term" value="F:ATP binding"/>
    <property type="evidence" value="ECO:0007669"/>
    <property type="project" value="UniProtKB-UniRule"/>
</dbReference>
<keyword evidence="9" id="KW-0472">Membrane</keyword>
<reference evidence="11 12" key="1">
    <citation type="submission" date="2014-04" db="EMBL/GenBank/DDBJ databases">
        <title>Genome assembly of Hyalangium minutum DSM 14724.</title>
        <authorList>
            <person name="Sharma G."/>
            <person name="Subramanian S."/>
        </authorList>
    </citation>
    <scope>NUCLEOTIDE SEQUENCE [LARGE SCALE GENOMIC DNA]</scope>
    <source>
        <strain evidence="11 12">DSM 14724</strain>
    </source>
</reference>
<dbReference type="PROSITE" id="PS00107">
    <property type="entry name" value="PROTEIN_KINASE_ATP"/>
    <property type="match status" value="1"/>
</dbReference>
<keyword evidence="7" id="KW-0175">Coiled coil</keyword>
<keyword evidence="1" id="KW-0808">Transferase</keyword>
<feature type="binding site" evidence="6">
    <location>
        <position position="130"/>
    </location>
    <ligand>
        <name>ATP</name>
        <dbReference type="ChEBI" id="CHEBI:30616"/>
    </ligand>
</feature>
<dbReference type="AlphaFoldDB" id="A0A085WLP7"/>
<keyword evidence="9" id="KW-0812">Transmembrane</keyword>
<keyword evidence="3" id="KW-0418">Kinase</keyword>
<keyword evidence="9" id="KW-1133">Transmembrane helix</keyword>
<evidence type="ECO:0000256" key="4">
    <source>
        <dbReference type="ARBA" id="ARBA00022840"/>
    </source>
</evidence>
<protein>
    <recommendedName>
        <fullName evidence="10">Protein kinase domain-containing protein</fullName>
    </recommendedName>
</protein>
<dbReference type="Gene3D" id="1.10.510.10">
    <property type="entry name" value="Transferase(Phosphotransferase) domain 1"/>
    <property type="match status" value="1"/>
</dbReference>
<keyword evidence="2 6" id="KW-0547">Nucleotide-binding</keyword>
<dbReference type="Gene3D" id="1.25.40.10">
    <property type="entry name" value="Tetratricopeptide repeat domain"/>
    <property type="match status" value="4"/>
</dbReference>
<dbReference type="CDD" id="cd14014">
    <property type="entry name" value="STKc_PknB_like"/>
    <property type="match status" value="1"/>
</dbReference>
<evidence type="ECO:0000256" key="5">
    <source>
        <dbReference type="PROSITE-ProRule" id="PRU00339"/>
    </source>
</evidence>
<comment type="caution">
    <text evidence="11">The sequence shown here is derived from an EMBL/GenBank/DDBJ whole genome shotgun (WGS) entry which is preliminary data.</text>
</comment>
<gene>
    <name evidence="11" type="ORF">DB31_7847</name>
</gene>
<dbReference type="Proteomes" id="UP000028725">
    <property type="component" value="Unassembled WGS sequence"/>
</dbReference>
<evidence type="ECO:0000313" key="11">
    <source>
        <dbReference type="EMBL" id="KFE68610.1"/>
    </source>
</evidence>
<dbReference type="PROSITE" id="PS50005">
    <property type="entry name" value="TPR"/>
    <property type="match status" value="1"/>
</dbReference>
<feature type="coiled-coil region" evidence="7">
    <location>
        <begin position="706"/>
        <end position="757"/>
    </location>
</feature>
<feature type="repeat" description="TPR" evidence="5">
    <location>
        <begin position="1077"/>
        <end position="1110"/>
    </location>
</feature>
<feature type="region of interest" description="Disordered" evidence="8">
    <location>
        <begin position="843"/>
        <end position="867"/>
    </location>
</feature>
<keyword evidence="5" id="KW-0802">TPR repeat</keyword>
<dbReference type="SUPFAM" id="SSF48439">
    <property type="entry name" value="Protein prenylyltransferase"/>
    <property type="match status" value="1"/>
</dbReference>
<proteinExistence type="predicted"/>
<evidence type="ECO:0000256" key="8">
    <source>
        <dbReference type="SAM" id="MobiDB-lite"/>
    </source>
</evidence>
<dbReference type="InterPro" id="IPR011990">
    <property type="entry name" value="TPR-like_helical_dom_sf"/>
</dbReference>
<dbReference type="InterPro" id="IPR011009">
    <property type="entry name" value="Kinase-like_dom_sf"/>
</dbReference>
<dbReference type="Gene3D" id="3.30.200.20">
    <property type="entry name" value="Phosphorylase Kinase, domain 1"/>
    <property type="match status" value="1"/>
</dbReference>
<evidence type="ECO:0000256" key="7">
    <source>
        <dbReference type="SAM" id="Coils"/>
    </source>
</evidence>
<name>A0A085WLP7_9BACT</name>
<dbReference type="PATRIC" id="fig|394096.3.peg.3887"/>
<keyword evidence="4 6" id="KW-0067">ATP-binding</keyword>
<dbReference type="STRING" id="394096.DB31_7847"/>
<organism evidence="11 12">
    <name type="scientific">Hyalangium minutum</name>
    <dbReference type="NCBI Taxonomy" id="394096"/>
    <lineage>
        <taxon>Bacteria</taxon>
        <taxon>Pseudomonadati</taxon>
        <taxon>Myxococcota</taxon>
        <taxon>Myxococcia</taxon>
        <taxon>Myxococcales</taxon>
        <taxon>Cystobacterineae</taxon>
        <taxon>Archangiaceae</taxon>
        <taxon>Hyalangium</taxon>
    </lineage>
</organism>
<dbReference type="PROSITE" id="PS00108">
    <property type="entry name" value="PROTEIN_KINASE_ST"/>
    <property type="match status" value="1"/>
</dbReference>
<evidence type="ECO:0000256" key="9">
    <source>
        <dbReference type="SAM" id="Phobius"/>
    </source>
</evidence>
<dbReference type="EMBL" id="JMCB01000006">
    <property type="protein sequence ID" value="KFE68610.1"/>
    <property type="molecule type" value="Genomic_DNA"/>
</dbReference>
<keyword evidence="12" id="KW-1185">Reference proteome</keyword>
<dbReference type="InterPro" id="IPR000719">
    <property type="entry name" value="Prot_kinase_dom"/>
</dbReference>